<evidence type="ECO:0000313" key="8">
    <source>
        <dbReference type="EMBL" id="RZF43889.1"/>
    </source>
</evidence>
<evidence type="ECO:0000256" key="6">
    <source>
        <dbReference type="SAM" id="MobiDB-lite"/>
    </source>
</evidence>
<dbReference type="InParanoid" id="A0A482XEK7"/>
<feature type="domain" description="C2H2-type" evidence="7">
    <location>
        <begin position="333"/>
        <end position="360"/>
    </location>
</feature>
<dbReference type="GO" id="GO:0000981">
    <property type="term" value="F:DNA-binding transcription factor activity, RNA polymerase II-specific"/>
    <property type="evidence" value="ECO:0007669"/>
    <property type="project" value="TreeGrafter"/>
</dbReference>
<sequence length="573" mass="65302">MGSCPVFKWTRAVLNPHYLSLLPESLDRISLLTEVADSLKLTADVSSDLDSPALQGEWEDLIQAQMKLLGLISESQISADKNGKEADEYEIPIILESERPADETVGNSDINDVEVGTTVEFEVRENGDVINESGDIQEVRTIFGKTWKSGDAANFPIEIKNGGGEVRNVFVIADDLDQLDLLAQNRAIAQAQIDGQNEPITTYVDGTQQQLIFVLDSDDKTSEDVCLKVEDELYMDIVLAPREDSQKSKGDVNTTTATTNSKDKDNPLNKLCQLLRIDEEEGVDKRCDELEKKRKYENNLPYKYFCTQCSFKSKRENHYQKHLKLHEKFNSLYCCSKCQYRTIRISMLRRHEMQHNADRLVSCKLCSYKTDSSKLLTKHVRTRHAGNRSVLRCAECGFKTGSRRDLNTHKRTHDPVKPKEYWDCDQCAYRTQNKGHLARHKNDVHGEARPFLCHHCGKSFKRHDTLKQHKVVHGEVSQTYVCSQCNKACRTAAQLKEHMMVHSTQRPILCELCGATFKTRSVHHRHVKKLHSDVTFQCKICKLSFSNKPALVKHARTHRSEGDLLVIKKEVNG</sequence>
<dbReference type="AlphaFoldDB" id="A0A482XEK7"/>
<feature type="domain" description="C2H2-type" evidence="7">
    <location>
        <begin position="361"/>
        <end position="389"/>
    </location>
</feature>
<dbReference type="GO" id="GO:0000977">
    <property type="term" value="F:RNA polymerase II transcription regulatory region sequence-specific DNA binding"/>
    <property type="evidence" value="ECO:0007669"/>
    <property type="project" value="TreeGrafter"/>
</dbReference>
<feature type="domain" description="C2H2-type" evidence="7">
    <location>
        <begin position="480"/>
        <end position="507"/>
    </location>
</feature>
<keyword evidence="3 5" id="KW-0863">Zinc-finger</keyword>
<gene>
    <name evidence="8" type="ORF">LSTR_LSTR007225</name>
</gene>
<feature type="domain" description="C2H2-type" evidence="7">
    <location>
        <begin position="391"/>
        <end position="418"/>
    </location>
</feature>
<dbReference type="InterPro" id="IPR013087">
    <property type="entry name" value="Znf_C2H2_type"/>
</dbReference>
<dbReference type="Pfam" id="PF00096">
    <property type="entry name" value="zf-C2H2"/>
    <property type="match status" value="3"/>
</dbReference>
<evidence type="ECO:0000313" key="9">
    <source>
        <dbReference type="Proteomes" id="UP000291343"/>
    </source>
</evidence>
<keyword evidence="4" id="KW-0862">Zinc</keyword>
<feature type="domain" description="C2H2-type" evidence="7">
    <location>
        <begin position="508"/>
        <end position="532"/>
    </location>
</feature>
<dbReference type="FunFam" id="3.30.160.60:FF:000100">
    <property type="entry name" value="Zinc finger 45-like"/>
    <property type="match status" value="1"/>
</dbReference>
<dbReference type="SMR" id="A0A482XEK7"/>
<feature type="domain" description="C2H2-type" evidence="7">
    <location>
        <begin position="451"/>
        <end position="473"/>
    </location>
</feature>
<dbReference type="SUPFAM" id="SSF57667">
    <property type="entry name" value="beta-beta-alpha zinc fingers"/>
    <property type="match status" value="4"/>
</dbReference>
<dbReference type="PROSITE" id="PS00028">
    <property type="entry name" value="ZINC_FINGER_C2H2_1"/>
    <property type="match status" value="4"/>
</dbReference>
<evidence type="ECO:0000256" key="4">
    <source>
        <dbReference type="ARBA" id="ARBA00022833"/>
    </source>
</evidence>
<dbReference type="OrthoDB" id="3561125at2759"/>
<evidence type="ECO:0000259" key="7">
    <source>
        <dbReference type="PROSITE" id="PS50157"/>
    </source>
</evidence>
<evidence type="ECO:0000256" key="1">
    <source>
        <dbReference type="ARBA" id="ARBA00022723"/>
    </source>
</evidence>
<reference evidence="8 9" key="1">
    <citation type="journal article" date="2017" name="Gigascience">
        <title>Genome sequence of the small brown planthopper, Laodelphax striatellus.</title>
        <authorList>
            <person name="Zhu J."/>
            <person name="Jiang F."/>
            <person name="Wang X."/>
            <person name="Yang P."/>
            <person name="Bao Y."/>
            <person name="Zhao W."/>
            <person name="Wang W."/>
            <person name="Lu H."/>
            <person name="Wang Q."/>
            <person name="Cui N."/>
            <person name="Li J."/>
            <person name="Chen X."/>
            <person name="Luo L."/>
            <person name="Yu J."/>
            <person name="Kang L."/>
            <person name="Cui F."/>
        </authorList>
    </citation>
    <scope>NUCLEOTIDE SEQUENCE [LARGE SCALE GENOMIC DNA]</scope>
    <source>
        <strain evidence="8">Lst14</strain>
    </source>
</reference>
<dbReference type="GO" id="GO:0008270">
    <property type="term" value="F:zinc ion binding"/>
    <property type="evidence" value="ECO:0007669"/>
    <property type="project" value="UniProtKB-KW"/>
</dbReference>
<evidence type="ECO:0000256" key="3">
    <source>
        <dbReference type="ARBA" id="ARBA00022771"/>
    </source>
</evidence>
<dbReference type="Gene3D" id="3.30.160.60">
    <property type="entry name" value="Classic Zinc Finger"/>
    <property type="match status" value="5"/>
</dbReference>
<keyword evidence="9" id="KW-1185">Reference proteome</keyword>
<feature type="compositionally biased region" description="Polar residues" evidence="6">
    <location>
        <begin position="251"/>
        <end position="260"/>
    </location>
</feature>
<dbReference type="Proteomes" id="UP000291343">
    <property type="component" value="Unassembled WGS sequence"/>
</dbReference>
<dbReference type="STRING" id="195883.A0A482XEK7"/>
<feature type="region of interest" description="Disordered" evidence="6">
    <location>
        <begin position="245"/>
        <end position="265"/>
    </location>
</feature>
<protein>
    <recommendedName>
        <fullName evidence="7">C2H2-type domain-containing protein</fullName>
    </recommendedName>
</protein>
<dbReference type="SMART" id="SM00355">
    <property type="entry name" value="ZnF_C2H2"/>
    <property type="match status" value="9"/>
</dbReference>
<dbReference type="FunFam" id="3.30.160.60:FF:000446">
    <property type="entry name" value="Zinc finger protein"/>
    <property type="match status" value="1"/>
</dbReference>
<dbReference type="PROSITE" id="PS50157">
    <property type="entry name" value="ZINC_FINGER_C2H2_2"/>
    <property type="match status" value="8"/>
</dbReference>
<feature type="domain" description="C2H2-type" evidence="7">
    <location>
        <begin position="536"/>
        <end position="563"/>
    </location>
</feature>
<name>A0A482XEK7_LAOST</name>
<feature type="domain" description="C2H2-type" evidence="7">
    <location>
        <begin position="422"/>
        <end position="450"/>
    </location>
</feature>
<organism evidence="8 9">
    <name type="scientific">Laodelphax striatellus</name>
    <name type="common">Small brown planthopper</name>
    <name type="synonym">Delphax striatella</name>
    <dbReference type="NCBI Taxonomy" id="195883"/>
    <lineage>
        <taxon>Eukaryota</taxon>
        <taxon>Metazoa</taxon>
        <taxon>Ecdysozoa</taxon>
        <taxon>Arthropoda</taxon>
        <taxon>Hexapoda</taxon>
        <taxon>Insecta</taxon>
        <taxon>Pterygota</taxon>
        <taxon>Neoptera</taxon>
        <taxon>Paraneoptera</taxon>
        <taxon>Hemiptera</taxon>
        <taxon>Auchenorrhyncha</taxon>
        <taxon>Fulgoroidea</taxon>
        <taxon>Delphacidae</taxon>
        <taxon>Criomorphinae</taxon>
        <taxon>Laodelphax</taxon>
    </lineage>
</organism>
<dbReference type="EMBL" id="QKKF02012050">
    <property type="protein sequence ID" value="RZF43889.1"/>
    <property type="molecule type" value="Genomic_DNA"/>
</dbReference>
<dbReference type="PANTHER" id="PTHR24379:SF127">
    <property type="entry name" value="BLOODY FINGERS-RELATED"/>
    <property type="match status" value="1"/>
</dbReference>
<evidence type="ECO:0000256" key="2">
    <source>
        <dbReference type="ARBA" id="ARBA00022737"/>
    </source>
</evidence>
<dbReference type="InterPro" id="IPR036236">
    <property type="entry name" value="Znf_C2H2_sf"/>
</dbReference>
<accession>A0A482XEK7</accession>
<dbReference type="GO" id="GO:0005634">
    <property type="term" value="C:nucleus"/>
    <property type="evidence" value="ECO:0007669"/>
    <property type="project" value="TreeGrafter"/>
</dbReference>
<keyword evidence="2" id="KW-0677">Repeat</keyword>
<comment type="caution">
    <text evidence="8">The sequence shown here is derived from an EMBL/GenBank/DDBJ whole genome shotgun (WGS) entry which is preliminary data.</text>
</comment>
<proteinExistence type="predicted"/>
<keyword evidence="1" id="KW-0479">Metal-binding</keyword>
<dbReference type="PANTHER" id="PTHR24379">
    <property type="entry name" value="KRAB AND ZINC FINGER DOMAIN-CONTAINING"/>
    <property type="match status" value="1"/>
</dbReference>
<evidence type="ECO:0000256" key="5">
    <source>
        <dbReference type="PROSITE-ProRule" id="PRU00042"/>
    </source>
</evidence>